<protein>
    <submittedName>
        <fullName evidence="1">Uncharacterized protein</fullName>
    </submittedName>
</protein>
<proteinExistence type="predicted"/>
<dbReference type="Proteomes" id="UP001367508">
    <property type="component" value="Unassembled WGS sequence"/>
</dbReference>
<organism evidence="1 2">
    <name type="scientific">Canavalia gladiata</name>
    <name type="common">Sword bean</name>
    <name type="synonym">Dolichos gladiatus</name>
    <dbReference type="NCBI Taxonomy" id="3824"/>
    <lineage>
        <taxon>Eukaryota</taxon>
        <taxon>Viridiplantae</taxon>
        <taxon>Streptophyta</taxon>
        <taxon>Embryophyta</taxon>
        <taxon>Tracheophyta</taxon>
        <taxon>Spermatophyta</taxon>
        <taxon>Magnoliopsida</taxon>
        <taxon>eudicotyledons</taxon>
        <taxon>Gunneridae</taxon>
        <taxon>Pentapetalae</taxon>
        <taxon>rosids</taxon>
        <taxon>fabids</taxon>
        <taxon>Fabales</taxon>
        <taxon>Fabaceae</taxon>
        <taxon>Papilionoideae</taxon>
        <taxon>50 kb inversion clade</taxon>
        <taxon>NPAAA clade</taxon>
        <taxon>indigoferoid/millettioid clade</taxon>
        <taxon>Phaseoleae</taxon>
        <taxon>Canavalia</taxon>
    </lineage>
</organism>
<accession>A0AAN9L2Q2</accession>
<evidence type="ECO:0000313" key="2">
    <source>
        <dbReference type="Proteomes" id="UP001367508"/>
    </source>
</evidence>
<evidence type="ECO:0000313" key="1">
    <source>
        <dbReference type="EMBL" id="KAK7328395.1"/>
    </source>
</evidence>
<comment type="caution">
    <text evidence="1">The sequence shown here is derived from an EMBL/GenBank/DDBJ whole genome shotgun (WGS) entry which is preliminary data.</text>
</comment>
<keyword evidence="2" id="KW-1185">Reference proteome</keyword>
<sequence length="130" mass="14420">MGVGKEGSRERYEGLFKKDSLNLLLAFLGDQKSDVNLLSLHLISARRRELIELISTKISRFSLVAHSHREFGLALLPSAYHGTSLGLNREKSPRKEVTENGKIANKAVSKGNSCRACHPRAVCMPKDHPI</sequence>
<name>A0AAN9L2Q2_CANGL</name>
<dbReference type="AlphaFoldDB" id="A0AAN9L2Q2"/>
<dbReference type="EMBL" id="JAYMYQ010000005">
    <property type="protein sequence ID" value="KAK7328395.1"/>
    <property type="molecule type" value="Genomic_DNA"/>
</dbReference>
<gene>
    <name evidence="1" type="ORF">VNO77_22500</name>
</gene>
<reference evidence="1 2" key="1">
    <citation type="submission" date="2024-01" db="EMBL/GenBank/DDBJ databases">
        <title>The genomes of 5 underutilized Papilionoideae crops provide insights into root nodulation and disease resistanc.</title>
        <authorList>
            <person name="Jiang F."/>
        </authorList>
    </citation>
    <scope>NUCLEOTIDE SEQUENCE [LARGE SCALE GENOMIC DNA]</scope>
    <source>
        <strain evidence="1">LVBAO_FW01</strain>
        <tissue evidence="1">Leaves</tissue>
    </source>
</reference>